<evidence type="ECO:0000313" key="2">
    <source>
        <dbReference type="Proteomes" id="UP000825598"/>
    </source>
</evidence>
<keyword evidence="2" id="KW-1185">Reference proteome</keyword>
<gene>
    <name evidence="1" type="primary">pglZ</name>
    <name evidence="1" type="ORF">K6L26_26080</name>
</gene>
<sequence>MVLSERLRTVSVSPAMVQQRAADLVKSDAQILLLRARPEWRHGDVKVGDAVVRVLPGVSQLAVLDILASLATDERAIVLTDRPAEDLGDAVLARAYKNVIELPDEWQAVPRLFPGAIEVGRDLRRLDWAATALLDHQPPGGWPRSVEPALTARHAVGSLLARVLGLSAEAQLDGVLLLTALGRRNVRAAWAAVDAPLRAHLVDWAGTELGDPAAVALQIAQRNEHVTPLAVGLVLDVLWPEDGVPPTETQVSARVRVEAFIAGKAVPADVAKATAQLAKAAVLRLEVDNPPELGVALQQAEALLGDLGWTEGTDRSAVLHPGYLARVRGLASALTSGDNVEQALAHVLAHRDADASQAPTMAVRLYRWLATNENSSASLGSDLQRQMNDGAWVDAAIGAVWHGSDDPTVTAAYQLLLDKVHARRKQRDRAAASRLDQVNGADDQHAIGVERLLAEIVDPWRRQGGALLIVLDGMSSAIATALASEVARLGLVEWVPSSTHARRSVVAALPSLTNVSRASLFCGEICSGTGEDEKRGLSTAFPGAKLFHKNDLRSEGGASLPSGVMAAVRDGAIPVVGVVINGIDDATHKNDMSAWDWDLRSLDPLRALLEAAISARRAVILTSDHGHVVERGTEALSVSGADSRWRPASTGAAGDGEVLVSGPRVIAPGGEAVLLWRDDAHYGPRHAGYHGGASLAELTIPVLVFQAAAVAAGAPGWEQAAPQVPLWWNDPIASTAEEPTKPTGQLTKTKTKTSGQGEGLFELHELPTSTKAPAGVVEAVLASTTYAEQKRMAGRRALDDGTAGAFLRALVDRGGRAHQDTVAAAVGIPTTEFGQVFAAVRRLFNVDGYGVIELDTDGVTLRLDEHLLREQFDVKGTR</sequence>
<accession>A0ACD1FEJ0</accession>
<organism evidence="1 2">
    <name type="scientific">Mycolicibacterium farcinogenes</name>
    <name type="common">Mycobacterium farcinogenes</name>
    <dbReference type="NCBI Taxonomy" id="1802"/>
    <lineage>
        <taxon>Bacteria</taxon>
        <taxon>Bacillati</taxon>
        <taxon>Actinomycetota</taxon>
        <taxon>Actinomycetes</taxon>
        <taxon>Mycobacteriales</taxon>
        <taxon>Mycobacteriaceae</taxon>
        <taxon>Mycolicibacterium</taxon>
    </lineage>
</organism>
<proteinExistence type="predicted"/>
<evidence type="ECO:0000313" key="1">
    <source>
        <dbReference type="EMBL" id="QZH65411.1"/>
    </source>
</evidence>
<protein>
    <submittedName>
        <fullName evidence="1">BREX-2 system phosphatase PglZ</fullName>
    </submittedName>
</protein>
<dbReference type="Proteomes" id="UP000825598">
    <property type="component" value="Chromosome"/>
</dbReference>
<dbReference type="EMBL" id="CP081673">
    <property type="protein sequence ID" value="QZH65411.1"/>
    <property type="molecule type" value="Genomic_DNA"/>
</dbReference>
<reference evidence="1" key="1">
    <citation type="submission" date="2021-07" db="EMBL/GenBank/DDBJ databases">
        <title>Complete Genome Sequences of Mycobacterium farcinogenes Isolated from Clinical Specimens from Patients in Thailand.</title>
        <authorList>
            <person name="Sodsai P."/>
        </authorList>
    </citation>
    <scope>NUCLEOTIDE SEQUENCE</scope>
    <source>
        <strain evidence="1">BKK/CU-MFGFA-001</strain>
    </source>
</reference>
<name>A0ACD1FEJ0_MYCFR</name>